<dbReference type="GO" id="GO:0046872">
    <property type="term" value="F:metal ion binding"/>
    <property type="evidence" value="ECO:0007669"/>
    <property type="project" value="UniProtKB-KW"/>
</dbReference>
<feature type="binding site" evidence="11">
    <location>
        <position position="521"/>
    </location>
    <ligand>
        <name>(6S)-NADPHX</name>
        <dbReference type="ChEBI" id="CHEBI:64076"/>
    </ligand>
</feature>
<protein>
    <recommendedName>
        <fullName evidence="11 12">Multifunctional fusion protein</fullName>
    </recommendedName>
    <domain>
        <recommendedName>
            <fullName evidence="11">ADP-dependent (S)-NAD(P)H-hydrate dehydratase</fullName>
            <ecNumber evidence="11">4.2.1.136</ecNumber>
        </recommendedName>
        <alternativeName>
            <fullName evidence="11">ADP-dependent NAD(P)HX dehydratase</fullName>
        </alternativeName>
    </domain>
    <domain>
        <recommendedName>
            <fullName evidence="12">NAD(P)H-hydrate epimerase</fullName>
            <ecNumber evidence="12">5.1.99.6</ecNumber>
        </recommendedName>
        <alternativeName>
            <fullName evidence="12">NAD(P)HX epimerase</fullName>
        </alternativeName>
    </domain>
</protein>
<gene>
    <name evidence="11" type="primary">nnrD</name>
    <name evidence="12" type="synonym">nnrE</name>
    <name evidence="16" type="ORF">GXW98_00570</name>
</gene>
<comment type="catalytic activity">
    <reaction evidence="12">
        <text>(6R)-NADHX = (6S)-NADHX</text>
        <dbReference type="Rhea" id="RHEA:32215"/>
        <dbReference type="ChEBI" id="CHEBI:64074"/>
        <dbReference type="ChEBI" id="CHEBI:64075"/>
        <dbReference type="EC" id="5.1.99.6"/>
    </reaction>
</comment>
<dbReference type="PANTHER" id="PTHR12592">
    <property type="entry name" value="ATP-DEPENDENT (S)-NAD(P)H-HYDRATE DEHYDRATASE FAMILY MEMBER"/>
    <property type="match status" value="1"/>
</dbReference>
<evidence type="ECO:0000256" key="2">
    <source>
        <dbReference type="ARBA" id="ARBA00009524"/>
    </source>
</evidence>
<feature type="binding site" evidence="12">
    <location>
        <position position="77"/>
    </location>
    <ligand>
        <name>K(+)</name>
        <dbReference type="ChEBI" id="CHEBI:29103"/>
    </ligand>
</feature>
<evidence type="ECO:0000256" key="10">
    <source>
        <dbReference type="ARBA" id="ARBA00049209"/>
    </source>
</evidence>
<dbReference type="Pfam" id="PF01256">
    <property type="entry name" value="Carb_kinase"/>
    <property type="match status" value="1"/>
</dbReference>
<comment type="cofactor">
    <cofactor evidence="12">
        <name>K(+)</name>
        <dbReference type="ChEBI" id="CHEBI:29103"/>
    </cofactor>
    <text evidence="12">Binds 1 potassium ion per subunit.</text>
</comment>
<dbReference type="InterPro" id="IPR036652">
    <property type="entry name" value="YjeF_N_dom_sf"/>
</dbReference>
<dbReference type="InterPro" id="IPR000631">
    <property type="entry name" value="CARKD"/>
</dbReference>
<dbReference type="EMBL" id="JAAXZR010000004">
    <property type="protein sequence ID" value="NLT78773.1"/>
    <property type="molecule type" value="Genomic_DNA"/>
</dbReference>
<dbReference type="PROSITE" id="PS51385">
    <property type="entry name" value="YJEF_N"/>
    <property type="match status" value="1"/>
</dbReference>
<dbReference type="EC" id="4.2.1.136" evidence="11"/>
<evidence type="ECO:0000256" key="13">
    <source>
        <dbReference type="SAM" id="MobiDB-lite"/>
    </source>
</evidence>
<feature type="binding site" evidence="12">
    <location>
        <position position="159"/>
    </location>
    <ligand>
        <name>K(+)</name>
        <dbReference type="ChEBI" id="CHEBI:29103"/>
    </ligand>
</feature>
<evidence type="ECO:0000259" key="14">
    <source>
        <dbReference type="PROSITE" id="PS51383"/>
    </source>
</evidence>
<feature type="binding site" evidence="12">
    <location>
        <position position="209"/>
    </location>
    <ligand>
        <name>(6S)-NADPHX</name>
        <dbReference type="ChEBI" id="CHEBI:64076"/>
    </ligand>
</feature>
<comment type="similarity">
    <text evidence="12">Belongs to the NnrE/AIBP family.</text>
</comment>
<comment type="function">
    <text evidence="12">Catalyzes the epimerization of the S- and R-forms of NAD(P)HX, a damaged form of NAD(P)H that is a result of enzymatic or heat-dependent hydration. This is a prerequisite for the S-specific NAD(P)H-hydrate dehydratase to allow the repair of both epimers of NAD(P)HX.</text>
</comment>
<dbReference type="PANTHER" id="PTHR12592:SF0">
    <property type="entry name" value="ATP-DEPENDENT (S)-NAD(P)H-HYDRATE DEHYDRATASE"/>
    <property type="match status" value="1"/>
</dbReference>
<dbReference type="SUPFAM" id="SSF64153">
    <property type="entry name" value="YjeF N-terminal domain-like"/>
    <property type="match status" value="1"/>
</dbReference>
<evidence type="ECO:0000256" key="1">
    <source>
        <dbReference type="ARBA" id="ARBA00006001"/>
    </source>
</evidence>
<dbReference type="GO" id="GO:0052855">
    <property type="term" value="F:ADP-dependent NAD(P)H-hydrate dehydratase activity"/>
    <property type="evidence" value="ECO:0007669"/>
    <property type="project" value="UniProtKB-UniRule"/>
</dbReference>
<dbReference type="RefSeq" id="WP_273172063.1">
    <property type="nucleotide sequence ID" value="NZ_JAAXZR010000004.1"/>
</dbReference>
<organism evidence="16 17">
    <name type="scientific">Bifidobacterium crudilactis</name>
    <dbReference type="NCBI Taxonomy" id="327277"/>
    <lineage>
        <taxon>Bacteria</taxon>
        <taxon>Bacillati</taxon>
        <taxon>Actinomycetota</taxon>
        <taxon>Actinomycetes</taxon>
        <taxon>Bifidobacteriales</taxon>
        <taxon>Bifidobacteriaceae</taxon>
        <taxon>Bifidobacterium</taxon>
    </lineage>
</organism>
<keyword evidence="6 11" id="KW-0520">NAD</keyword>
<feature type="region of interest" description="Disordered" evidence="13">
    <location>
        <begin position="397"/>
        <end position="419"/>
    </location>
</feature>
<evidence type="ECO:0000256" key="5">
    <source>
        <dbReference type="ARBA" id="ARBA00022857"/>
    </source>
</evidence>
<dbReference type="HAMAP" id="MF_01966">
    <property type="entry name" value="NADHX_epimerase"/>
    <property type="match status" value="1"/>
</dbReference>
<dbReference type="AlphaFoldDB" id="A0A971IBU0"/>
<comment type="similarity">
    <text evidence="1">In the N-terminal section; belongs to the NnrE/AIBP family.</text>
</comment>
<comment type="function">
    <text evidence="11">Catalyzes the dehydration of the S-form of NAD(P)HX at the expense of ADP, which is converted to AMP. Together with NAD(P)HX epimerase, which catalyzes the epimerization of the S- and R-forms, the enzyme allows the repair of both epimers of NAD(P)HX, a damaged form of NAD(P)H that is a result of enzymatic or heat-dependent hydration.</text>
</comment>
<feature type="domain" description="YjeF C-terminal" evidence="14">
    <location>
        <begin position="273"/>
        <end position="624"/>
    </location>
</feature>
<evidence type="ECO:0000256" key="7">
    <source>
        <dbReference type="ARBA" id="ARBA00023239"/>
    </source>
</evidence>
<comment type="similarity">
    <text evidence="11">Belongs to the NnrD/CARKD family.</text>
</comment>
<dbReference type="InterPro" id="IPR004443">
    <property type="entry name" value="YjeF_N_dom"/>
</dbReference>
<dbReference type="Proteomes" id="UP000767327">
    <property type="component" value="Unassembled WGS sequence"/>
</dbReference>
<feature type="binding site" evidence="11">
    <location>
        <position position="397"/>
    </location>
    <ligand>
        <name>(6S)-NADPHX</name>
        <dbReference type="ChEBI" id="CHEBI:64076"/>
    </ligand>
</feature>
<dbReference type="GO" id="GO:0046496">
    <property type="term" value="P:nicotinamide nucleotide metabolic process"/>
    <property type="evidence" value="ECO:0007669"/>
    <property type="project" value="UniProtKB-UniRule"/>
</dbReference>
<dbReference type="Gene3D" id="3.40.50.10260">
    <property type="entry name" value="YjeF N-terminal domain"/>
    <property type="match status" value="1"/>
</dbReference>
<comment type="caution">
    <text evidence="16">The sequence shown here is derived from an EMBL/GenBank/DDBJ whole genome shotgun (WGS) entry which is preliminary data.</text>
</comment>
<evidence type="ECO:0000256" key="4">
    <source>
        <dbReference type="ARBA" id="ARBA00022840"/>
    </source>
</evidence>
<comment type="subunit">
    <text evidence="11">Homotetramer.</text>
</comment>
<feature type="binding site" evidence="12">
    <location>
        <position position="212"/>
    </location>
    <ligand>
        <name>K(+)</name>
        <dbReference type="ChEBI" id="CHEBI:29103"/>
    </ligand>
</feature>
<keyword evidence="3 11" id="KW-0547">Nucleotide-binding</keyword>
<feature type="binding site" evidence="12">
    <location>
        <begin position="76"/>
        <end position="80"/>
    </location>
    <ligand>
        <name>(6S)-NADPHX</name>
        <dbReference type="ChEBI" id="CHEBI:64076"/>
    </ligand>
</feature>
<evidence type="ECO:0000313" key="16">
    <source>
        <dbReference type="EMBL" id="NLT78773.1"/>
    </source>
</evidence>
<comment type="catalytic activity">
    <reaction evidence="9 11">
        <text>(6S)-NADHX + ADP = AMP + phosphate + NADH + H(+)</text>
        <dbReference type="Rhea" id="RHEA:32223"/>
        <dbReference type="ChEBI" id="CHEBI:15378"/>
        <dbReference type="ChEBI" id="CHEBI:43474"/>
        <dbReference type="ChEBI" id="CHEBI:57945"/>
        <dbReference type="ChEBI" id="CHEBI:64074"/>
        <dbReference type="ChEBI" id="CHEBI:456215"/>
        <dbReference type="ChEBI" id="CHEBI:456216"/>
        <dbReference type="EC" id="4.2.1.136"/>
    </reaction>
</comment>
<accession>A0A971IBU0</accession>
<name>A0A971IBU0_9BIFI</name>
<feature type="binding site" evidence="12">
    <location>
        <begin position="163"/>
        <end position="169"/>
    </location>
    <ligand>
        <name>(6S)-NADPHX</name>
        <dbReference type="ChEBI" id="CHEBI:64076"/>
    </ligand>
</feature>
<dbReference type="PROSITE" id="PS51383">
    <property type="entry name" value="YJEF_C_3"/>
    <property type="match status" value="1"/>
</dbReference>
<feature type="binding site" evidence="11">
    <location>
        <begin position="487"/>
        <end position="491"/>
    </location>
    <ligand>
        <name>AMP</name>
        <dbReference type="ChEBI" id="CHEBI:456215"/>
    </ligand>
</feature>
<keyword evidence="12" id="KW-0479">Metal-binding</keyword>
<evidence type="ECO:0000256" key="3">
    <source>
        <dbReference type="ARBA" id="ARBA00022741"/>
    </source>
</evidence>
<feature type="binding site" evidence="11">
    <location>
        <position position="520"/>
    </location>
    <ligand>
        <name>AMP</name>
        <dbReference type="ChEBI" id="CHEBI:456215"/>
    </ligand>
</feature>
<dbReference type="EC" id="5.1.99.6" evidence="12"/>
<dbReference type="GO" id="GO:0052856">
    <property type="term" value="F:NAD(P)HX epimerase activity"/>
    <property type="evidence" value="ECO:0007669"/>
    <property type="project" value="UniProtKB-UniRule"/>
</dbReference>
<keyword evidence="5 11" id="KW-0521">NADP</keyword>
<evidence type="ECO:0000256" key="8">
    <source>
        <dbReference type="ARBA" id="ARBA00025153"/>
    </source>
</evidence>
<feature type="binding site" evidence="11">
    <location>
        <position position="445"/>
    </location>
    <ligand>
        <name>(6S)-NADPHX</name>
        <dbReference type="ChEBI" id="CHEBI:64076"/>
    </ligand>
</feature>
<evidence type="ECO:0000313" key="17">
    <source>
        <dbReference type="Proteomes" id="UP000767327"/>
    </source>
</evidence>
<comment type="catalytic activity">
    <reaction evidence="12">
        <text>(6R)-NADPHX = (6S)-NADPHX</text>
        <dbReference type="Rhea" id="RHEA:32227"/>
        <dbReference type="ChEBI" id="CHEBI:64076"/>
        <dbReference type="ChEBI" id="CHEBI:64077"/>
        <dbReference type="EC" id="5.1.99.6"/>
    </reaction>
</comment>
<keyword evidence="4 11" id="KW-0067">ATP-binding</keyword>
<evidence type="ECO:0000256" key="12">
    <source>
        <dbReference type="HAMAP-Rule" id="MF_01966"/>
    </source>
</evidence>
<comment type="similarity">
    <text evidence="2">In the C-terminal section; belongs to the NnrD/CARKD family.</text>
</comment>
<dbReference type="PROSITE" id="PS01050">
    <property type="entry name" value="YJEF_C_2"/>
    <property type="match status" value="1"/>
</dbReference>
<dbReference type="CDD" id="cd01171">
    <property type="entry name" value="YXKO-related"/>
    <property type="match status" value="1"/>
</dbReference>
<evidence type="ECO:0000256" key="11">
    <source>
        <dbReference type="HAMAP-Rule" id="MF_01965"/>
    </source>
</evidence>
<comment type="caution">
    <text evidence="12">Lacks conserved residue(s) required for the propagation of feature annotation.</text>
</comment>
<dbReference type="InterPro" id="IPR017953">
    <property type="entry name" value="Carbohydrate_kinase_pred_CS"/>
</dbReference>
<proteinExistence type="inferred from homology"/>
<dbReference type="SUPFAM" id="SSF53613">
    <property type="entry name" value="Ribokinase-like"/>
    <property type="match status" value="1"/>
</dbReference>
<dbReference type="Pfam" id="PF03853">
    <property type="entry name" value="YjeF_N"/>
    <property type="match status" value="1"/>
</dbReference>
<dbReference type="Gene3D" id="3.40.1190.20">
    <property type="match status" value="1"/>
</dbReference>
<evidence type="ECO:0000256" key="6">
    <source>
        <dbReference type="ARBA" id="ARBA00023027"/>
    </source>
</evidence>
<keyword evidence="12" id="KW-0630">Potassium</keyword>
<evidence type="ECO:0000256" key="9">
    <source>
        <dbReference type="ARBA" id="ARBA00048238"/>
    </source>
</evidence>
<reference evidence="16" key="1">
    <citation type="journal article" date="2020" name="Biotechnol. Biofuels">
        <title>New insights from the biogas microbiome by comprehensive genome-resolved metagenomics of nearly 1600 species originating from multiple anaerobic digesters.</title>
        <authorList>
            <person name="Campanaro S."/>
            <person name="Treu L."/>
            <person name="Rodriguez-R L.M."/>
            <person name="Kovalovszki A."/>
            <person name="Ziels R.M."/>
            <person name="Maus I."/>
            <person name="Zhu X."/>
            <person name="Kougias P.G."/>
            <person name="Basile A."/>
            <person name="Luo G."/>
            <person name="Schluter A."/>
            <person name="Konstantinidis K.T."/>
            <person name="Angelidaki I."/>
        </authorList>
    </citation>
    <scope>NUCLEOTIDE SEQUENCE</scope>
    <source>
        <strain evidence="16">AS01afH2WH_6</strain>
    </source>
</reference>
<comment type="cofactor">
    <cofactor evidence="11">
        <name>Mg(2+)</name>
        <dbReference type="ChEBI" id="CHEBI:18420"/>
    </cofactor>
</comment>
<evidence type="ECO:0000259" key="15">
    <source>
        <dbReference type="PROSITE" id="PS51385"/>
    </source>
</evidence>
<comment type="function">
    <text evidence="8">Bifunctional enzyme that catalyzes the epimerization of the S- and R-forms of NAD(P)HX and the dehydration of the S-form of NAD(P)HX at the expense of ADP, which is converted to AMP. This allows the repair of both epimers of NAD(P)HX, a damaged form of NAD(P)H that is a result of enzymatic or heat-dependent hydration.</text>
</comment>
<dbReference type="HAMAP" id="MF_01965">
    <property type="entry name" value="NADHX_dehydratase"/>
    <property type="match status" value="1"/>
</dbReference>
<feature type="domain" description="YjeF N-terminal" evidence="15">
    <location>
        <begin position="26"/>
        <end position="266"/>
    </location>
</feature>
<dbReference type="InterPro" id="IPR029056">
    <property type="entry name" value="Ribokinase-like"/>
</dbReference>
<keyword evidence="7 11" id="KW-0456">Lyase</keyword>
<comment type="catalytic activity">
    <reaction evidence="10 11">
        <text>(6S)-NADPHX + ADP = AMP + phosphate + NADPH + H(+)</text>
        <dbReference type="Rhea" id="RHEA:32235"/>
        <dbReference type="ChEBI" id="CHEBI:15378"/>
        <dbReference type="ChEBI" id="CHEBI:43474"/>
        <dbReference type="ChEBI" id="CHEBI:57783"/>
        <dbReference type="ChEBI" id="CHEBI:64076"/>
        <dbReference type="ChEBI" id="CHEBI:456215"/>
        <dbReference type="ChEBI" id="CHEBI:456216"/>
        <dbReference type="EC" id="4.2.1.136"/>
    </reaction>
</comment>
<reference evidence="16" key="2">
    <citation type="submission" date="2020-01" db="EMBL/GenBank/DDBJ databases">
        <authorList>
            <person name="Campanaro S."/>
        </authorList>
    </citation>
    <scope>NUCLEOTIDE SEQUENCE</scope>
    <source>
        <strain evidence="16">AS01afH2WH_6</strain>
    </source>
</reference>
<keyword evidence="12" id="KW-0413">Isomerase</keyword>
<sequence length="638" mass="65712">MLSSLVDDDAQDIEGFLTEAFSTASIRAFEEPMLEAGVPLMRHAASLVACTAERMIAQSGIAFSDSRIAVLAGAGNNGGDGVYAAAALARSGAHVDVIAVGKSLHSGALDQVLHSDATILVLDGDAQIPGCTLPESTEEQLAHMSEAYETLQQADLIIDAMTGIGVQGSLRGIAARIAAALGESGSVPSRPAFPPGAHIAQSHMVLAVDAPSGIGVDDGTLPGPYIPADVTVTFGALKACQVLPPAAYACGQLVLADFDFDTEQETPVAEVMSARKCAQSLRLPQLGDSKYTRRVVGLVTGSGSYPGAGMLSTLAASRGNVGMVRYIGPERVQEHILQSAPEVVFEQGRVQSWVVGSGVPAEAKPGAHGTLGDEDAEQIRHIKELLQCYAADAATLGHPREENDDTGVEGTGNTDTPSLPPIVVDAGALPYLPRHVLPSVVITPHAGELARLLQSLGEDVDASDVSDEAVRWATKACRLTGATVLLKGAVTVIVGDDGSAEPRLMTVGRAPAWLSTAGAGDVLAGVLGAMLAQNADTIEKHPELLTDYVAAGAYVHALTAAVASASAQSGWSLPVMADAEDLQAFTDDFDKRVQAVSAGDGPSLGHPITAGDLITAIPEAYALLLSLYDDPVPEEATL</sequence>
<feature type="binding site" evidence="11">
    <location>
        <position position="308"/>
    </location>
    <ligand>
        <name>(6S)-NADPHX</name>
        <dbReference type="ChEBI" id="CHEBI:64076"/>
    </ligand>
</feature>
<dbReference type="GO" id="GO:0110051">
    <property type="term" value="P:metabolite repair"/>
    <property type="evidence" value="ECO:0007669"/>
    <property type="project" value="TreeGrafter"/>
</dbReference>
<dbReference type="GO" id="GO:0005524">
    <property type="term" value="F:ATP binding"/>
    <property type="evidence" value="ECO:0007669"/>
    <property type="project" value="UniProtKB-KW"/>
</dbReference>